<comment type="caution">
    <text evidence="8">The sequence shown here is derived from an EMBL/GenBank/DDBJ whole genome shotgun (WGS) entry which is preliminary data.</text>
</comment>
<keyword evidence="2 4" id="KW-0472">Membrane</keyword>
<feature type="chain" id="PRO_5046383314" evidence="5">
    <location>
        <begin position="21"/>
        <end position="924"/>
    </location>
</feature>
<evidence type="ECO:0000259" key="6">
    <source>
        <dbReference type="Pfam" id="PF00593"/>
    </source>
</evidence>
<dbReference type="Pfam" id="PF07715">
    <property type="entry name" value="Plug"/>
    <property type="match status" value="1"/>
</dbReference>
<dbReference type="SUPFAM" id="SSF56935">
    <property type="entry name" value="Porins"/>
    <property type="match status" value="1"/>
</dbReference>
<evidence type="ECO:0000256" key="4">
    <source>
        <dbReference type="RuleBase" id="RU003357"/>
    </source>
</evidence>
<dbReference type="PANTHER" id="PTHR40980:SF3">
    <property type="entry name" value="TONB-DEPENDENT RECEPTOR-LIKE BETA-BARREL DOMAIN-CONTAINING PROTEIN"/>
    <property type="match status" value="1"/>
</dbReference>
<feature type="domain" description="TonB-dependent receptor-like beta-barrel" evidence="6">
    <location>
        <begin position="394"/>
        <end position="891"/>
    </location>
</feature>
<reference evidence="9" key="1">
    <citation type="journal article" date="2019" name="Int. J. Syst. Evol. Microbiol.">
        <title>The Global Catalogue of Microorganisms (GCM) 10K type strain sequencing project: providing services to taxonomists for standard genome sequencing and annotation.</title>
        <authorList>
            <consortium name="The Broad Institute Genomics Platform"/>
            <consortium name="The Broad Institute Genome Sequencing Center for Infectious Disease"/>
            <person name="Wu L."/>
            <person name="Ma J."/>
        </authorList>
    </citation>
    <scope>NUCLEOTIDE SEQUENCE [LARGE SCALE GENOMIC DNA]</scope>
    <source>
        <strain evidence="9">KCTC 32239</strain>
    </source>
</reference>
<keyword evidence="5" id="KW-0732">Signal</keyword>
<keyword evidence="4" id="KW-0798">TonB box</keyword>
<dbReference type="EMBL" id="BMYZ01000001">
    <property type="protein sequence ID" value="GGY62454.1"/>
    <property type="molecule type" value="Genomic_DNA"/>
</dbReference>
<organism evidence="8 9">
    <name type="scientific">Cellvibrio zantedeschiae</name>
    <dbReference type="NCBI Taxonomy" id="1237077"/>
    <lineage>
        <taxon>Bacteria</taxon>
        <taxon>Pseudomonadati</taxon>
        <taxon>Pseudomonadota</taxon>
        <taxon>Gammaproteobacteria</taxon>
        <taxon>Cellvibrionales</taxon>
        <taxon>Cellvibrionaceae</taxon>
        <taxon>Cellvibrio</taxon>
    </lineage>
</organism>
<dbReference type="InterPro" id="IPR012910">
    <property type="entry name" value="Plug_dom"/>
</dbReference>
<dbReference type="Gene3D" id="2.40.170.20">
    <property type="entry name" value="TonB-dependent receptor, beta-barrel domain"/>
    <property type="match status" value="1"/>
</dbReference>
<dbReference type="Gene3D" id="2.170.130.10">
    <property type="entry name" value="TonB-dependent receptor, plug domain"/>
    <property type="match status" value="1"/>
</dbReference>
<evidence type="ECO:0000256" key="2">
    <source>
        <dbReference type="ARBA" id="ARBA00023136"/>
    </source>
</evidence>
<evidence type="ECO:0000313" key="9">
    <source>
        <dbReference type="Proteomes" id="UP000619761"/>
    </source>
</evidence>
<keyword evidence="9" id="KW-1185">Reference proteome</keyword>
<name>A0ABQ3AQT3_9GAMM</name>
<feature type="domain" description="TonB-dependent receptor plug" evidence="7">
    <location>
        <begin position="52"/>
        <end position="155"/>
    </location>
</feature>
<dbReference type="PANTHER" id="PTHR40980">
    <property type="entry name" value="PLUG DOMAIN-CONTAINING PROTEIN"/>
    <property type="match status" value="1"/>
</dbReference>
<dbReference type="Proteomes" id="UP000619761">
    <property type="component" value="Unassembled WGS sequence"/>
</dbReference>
<proteinExistence type="inferred from homology"/>
<protein>
    <submittedName>
        <fullName evidence="8">TonB-dependent receptor</fullName>
    </submittedName>
</protein>
<dbReference type="InterPro" id="IPR010104">
    <property type="entry name" value="TonB_rcpt_bac"/>
</dbReference>
<sequence length="924" mass="100048">MFKKRKLSSAIFAITATMSAAQYSIAQEASSEVDEVIVEGIRGSLMRSQDIKRDGNGVVDAISSEDIGKFPDQNLAESLQRITGVSIDRAGGEGQLITVRGFGPDFNTVLVNGRQMASENDTRAFSFDTISADMVNSINVYKTATATQQSGGIGATVNITTARPLAWDGLKIAGSIKALNDNNSGDTTPEYSALISDTFSDGTFGALLAVSHKEANTRLNQAQTDGWLENAGIPKAELNSGAGFAGNVFSPRNYDTKVTFEERTRTNTNLVLQYKPQDNLTLTADALFSDFDIETDATSYGHWFTAPNVESAKTDSNGTIIDLYQETGLATDFHAKKFDRLTSTKSYGLQADWDVTDKLNIVFDISKSNATRDANNGGGNQLSLIGYKNRVRFQSDSATLPWVSNFQSAANGLNYDGTLHNVSNYLDPANGRAHVMLRRGWEVEDDIKQYKMDGIWKEGSDSGLVAAKFGLMSSDESKSLAYWTNEIGGVHCVYCGYPDSPDIPDNFLTVFNAGSDFLNNVSGHGRTPTSWLRHNGEQQFAFLESKSGADFDAKRSDISYVVQEKTTSAYFEFDFATSIADMPLKATTGARLESTDVTVVGTQGSPEKLTILDQTEMSTVYGSASPIDTDASYKALLPNMSFNLNITDDVIARLAASRSLTRAPLNSMTPATNIVTTRPGTLTATAGNPALKPFLSDNLDLSLEWYYGDASYVSAGYFWKDVSNFITTGTKKQTFVTSTGSLLTDPSSGSNPNAPDANDKVAEFTVTLPSNGEEAIVDGLEIALQHTFGDSGFGVIVNGTLVNSDADLKAGDITQKFAVTGISNSANLVGFYEQGPYQLRIAYNWRDKFLQSMTQTNGDGVVNVAAYGQWDVSGSYEINENFSVLFEATNLTEEVVTKYGRYTNQFLLAEDAGRRISVGVQAKF</sequence>
<keyword evidence="3" id="KW-0998">Cell outer membrane</keyword>
<feature type="signal peptide" evidence="5">
    <location>
        <begin position="1"/>
        <end position="20"/>
    </location>
</feature>
<dbReference type="Pfam" id="PF00593">
    <property type="entry name" value="TonB_dep_Rec_b-barrel"/>
    <property type="match status" value="1"/>
</dbReference>
<comment type="subcellular location">
    <subcellularLocation>
        <location evidence="1 4">Cell outer membrane</location>
    </subcellularLocation>
</comment>
<keyword evidence="8" id="KW-0675">Receptor</keyword>
<evidence type="ECO:0000256" key="1">
    <source>
        <dbReference type="ARBA" id="ARBA00004442"/>
    </source>
</evidence>
<comment type="similarity">
    <text evidence="4">Belongs to the TonB-dependent receptor family.</text>
</comment>
<evidence type="ECO:0000313" key="8">
    <source>
        <dbReference type="EMBL" id="GGY62454.1"/>
    </source>
</evidence>
<evidence type="ECO:0000259" key="7">
    <source>
        <dbReference type="Pfam" id="PF07715"/>
    </source>
</evidence>
<gene>
    <name evidence="8" type="primary">iroN</name>
    <name evidence="8" type="ORF">GCM10011613_02430</name>
</gene>
<dbReference type="RefSeq" id="WP_189415307.1">
    <property type="nucleotide sequence ID" value="NZ_BMYZ01000001.1"/>
</dbReference>
<dbReference type="NCBIfam" id="TIGR01782">
    <property type="entry name" value="TonB-Xanth-Caul"/>
    <property type="match status" value="1"/>
</dbReference>
<dbReference type="InterPro" id="IPR000531">
    <property type="entry name" value="Beta-barrel_TonB"/>
</dbReference>
<accession>A0ABQ3AQT3</accession>
<evidence type="ECO:0000256" key="5">
    <source>
        <dbReference type="SAM" id="SignalP"/>
    </source>
</evidence>
<dbReference type="InterPro" id="IPR036942">
    <property type="entry name" value="Beta-barrel_TonB_sf"/>
</dbReference>
<evidence type="ECO:0000256" key="3">
    <source>
        <dbReference type="ARBA" id="ARBA00023237"/>
    </source>
</evidence>
<dbReference type="CDD" id="cd01347">
    <property type="entry name" value="ligand_gated_channel"/>
    <property type="match status" value="1"/>
</dbReference>
<dbReference type="InterPro" id="IPR037066">
    <property type="entry name" value="Plug_dom_sf"/>
</dbReference>